<gene>
    <name evidence="1" type="ORF">PAC_14117</name>
</gene>
<sequence length="994" mass="113648">MQSRLYFSRLGEPFLHKTLLISRPRSFRPFKLRHVPTNTLRQSHSSRPRIANSDFAEPSCTRKVRMPRQHYENVKSSRHATITPTEALATYLDIQDDSERSVFWKATRHKLRWDNLPTILLHYLHFSQLPEDHWDSHDKEAYRIASIALSDRGLSFTDVEDWATIVLEESADERVNVFLTTLTRYPSFLLLEICRTDVLQVGTLKKLLVHIWQRVLHKSSLGFDLTVNASGNPTAQGHSSLESSFGFSGSPIPLHDLEENAFSILIHRLLYQCRRIWPPAVVTVAHMIGPYIDTLPIACVDDVRTPRPAHYRRMCRLQNNLLQALALPAVYEPFESTIYSWSAQKVILALSSTFSPPLILDQPAYQAVVQVLAASKKSAFESRSATLRTRTWPPWRVEQDGMDAQRELEEDLSRSIAALMRKRESGYSDVSFDMIMSILGGQEPDGTPTIQTRAFVKNRPLVSYVMSQDPLNPSIWAARIEATRDVQEAWAAFTEHSEQGGKPSLIMYHAMFRKLVYERRRRSTGYVYNGAPGDGREVQPVIDDNISDFYRSRLRPPSYNELYENMLRQGLRPSGLCLNFLVRHAPSIREGIRYLHDSGLSAHALRYLHGGDTENAPSNEVKSMVSQDMMQVVEPWIIGGFVALLCRFAPRAVLVPKENMWERHRQPSSKSDKVWAVREVMKGRRQKDLQGQRPHPVFAQPLQHAAFLLEASKQKHRPAWHALWKALSQPNLVLIPKLSGNPKNVEIAWRVSAAALKEFHRIGLELDPLGFKHICETFTKYAKLFTKVSQRQEGNPPKASKIVQVLAASKVIKAEFKKLIVCNNPSPFHLPRFNHSIRGVHLHAYIRSIAAIDNYDEIIFALEWMVDNHVEFDAIAERNSREGRHLLLTLIAIRIAVEGTVFEGRAWSLVDSVVTWDGWPTDDEVAKYKMQYETDYVTEKLEQEEASKFKAEGDNRDVIFEGDIIDGAEPEQNDTKKETKAPYRFASRNLFNSG</sequence>
<proteinExistence type="predicted"/>
<accession>A0A1L7XGP4</accession>
<dbReference type="AlphaFoldDB" id="A0A1L7XGP4"/>
<dbReference type="EMBL" id="FJOG01000026">
    <property type="protein sequence ID" value="CZR64219.1"/>
    <property type="molecule type" value="Genomic_DNA"/>
</dbReference>
<reference evidence="1 2" key="1">
    <citation type="submission" date="2016-03" db="EMBL/GenBank/DDBJ databases">
        <authorList>
            <person name="Ploux O."/>
        </authorList>
    </citation>
    <scope>NUCLEOTIDE SEQUENCE [LARGE SCALE GENOMIC DNA]</scope>
    <source>
        <strain evidence="1 2">UAMH 11012</strain>
    </source>
</reference>
<protein>
    <submittedName>
        <fullName evidence="1">Uncharacterized protein</fullName>
    </submittedName>
</protein>
<name>A0A1L7XGP4_9HELO</name>
<evidence type="ECO:0000313" key="1">
    <source>
        <dbReference type="EMBL" id="CZR64219.1"/>
    </source>
</evidence>
<dbReference type="STRING" id="576137.A0A1L7XGP4"/>
<dbReference type="OrthoDB" id="410701at2759"/>
<dbReference type="Proteomes" id="UP000184330">
    <property type="component" value="Unassembled WGS sequence"/>
</dbReference>
<keyword evidence="2" id="KW-1185">Reference proteome</keyword>
<evidence type="ECO:0000313" key="2">
    <source>
        <dbReference type="Proteomes" id="UP000184330"/>
    </source>
</evidence>
<organism evidence="1 2">
    <name type="scientific">Phialocephala subalpina</name>
    <dbReference type="NCBI Taxonomy" id="576137"/>
    <lineage>
        <taxon>Eukaryota</taxon>
        <taxon>Fungi</taxon>
        <taxon>Dikarya</taxon>
        <taxon>Ascomycota</taxon>
        <taxon>Pezizomycotina</taxon>
        <taxon>Leotiomycetes</taxon>
        <taxon>Helotiales</taxon>
        <taxon>Mollisiaceae</taxon>
        <taxon>Phialocephala</taxon>
        <taxon>Phialocephala fortinii species complex</taxon>
    </lineage>
</organism>